<evidence type="ECO:0000313" key="1">
    <source>
        <dbReference type="EMBL" id="CAB4286548.1"/>
    </source>
</evidence>
<dbReference type="Proteomes" id="UP000507222">
    <property type="component" value="Unassembled WGS sequence"/>
</dbReference>
<proteinExistence type="predicted"/>
<evidence type="ECO:0000313" key="2">
    <source>
        <dbReference type="Proteomes" id="UP000507222"/>
    </source>
</evidence>
<reference evidence="1 2" key="1">
    <citation type="submission" date="2020-05" db="EMBL/GenBank/DDBJ databases">
        <authorList>
            <person name="Campoy J."/>
            <person name="Schneeberger K."/>
            <person name="Spophaly S."/>
        </authorList>
    </citation>
    <scope>NUCLEOTIDE SEQUENCE [LARGE SCALE GENOMIC DNA]</scope>
    <source>
        <strain evidence="1">PruArmRojPasFocal</strain>
    </source>
</reference>
<dbReference type="AlphaFoldDB" id="A0A6J5VKS0"/>
<protein>
    <submittedName>
        <fullName evidence="1">Uncharacterized protein</fullName>
    </submittedName>
</protein>
<name>A0A6J5VKS0_PRUAR</name>
<accession>A0A6J5VKS0</accession>
<sequence>MGDRHIVTHQLHTGSCTPSSIASAQLHQQHHQSVPPATPSFSCPSSIIISLKKRHHQQHLLHISNKITVVAHQQHQQQPPYMQNALNISTTLFGFCFLQLTTLIHRRI</sequence>
<dbReference type="EMBL" id="CAEKDK010000007">
    <property type="protein sequence ID" value="CAB4286548.1"/>
    <property type="molecule type" value="Genomic_DNA"/>
</dbReference>
<organism evidence="1 2">
    <name type="scientific">Prunus armeniaca</name>
    <name type="common">Apricot</name>
    <name type="synonym">Armeniaca vulgaris</name>
    <dbReference type="NCBI Taxonomy" id="36596"/>
    <lineage>
        <taxon>Eukaryota</taxon>
        <taxon>Viridiplantae</taxon>
        <taxon>Streptophyta</taxon>
        <taxon>Embryophyta</taxon>
        <taxon>Tracheophyta</taxon>
        <taxon>Spermatophyta</taxon>
        <taxon>Magnoliopsida</taxon>
        <taxon>eudicotyledons</taxon>
        <taxon>Gunneridae</taxon>
        <taxon>Pentapetalae</taxon>
        <taxon>rosids</taxon>
        <taxon>fabids</taxon>
        <taxon>Rosales</taxon>
        <taxon>Rosaceae</taxon>
        <taxon>Amygdaloideae</taxon>
        <taxon>Amygdaleae</taxon>
        <taxon>Prunus</taxon>
    </lineage>
</organism>
<gene>
    <name evidence="1" type="ORF">CURHAP_LOCUS43993</name>
</gene>